<dbReference type="PANTHER" id="PTHR12526">
    <property type="entry name" value="GLYCOSYLTRANSFERASE"/>
    <property type="match status" value="1"/>
</dbReference>
<reference evidence="2 3" key="1">
    <citation type="journal article" date="2011" name="Stand. Genomic Sci.">
        <title>Complete genome sequence of Desulfobulbus propionicus type strain (1pr3).</title>
        <authorList>
            <person name="Pagani I."/>
            <person name="Lapidus A."/>
            <person name="Nolan M."/>
            <person name="Lucas S."/>
            <person name="Hammon N."/>
            <person name="Deshpande S."/>
            <person name="Cheng J.F."/>
            <person name="Chertkov O."/>
            <person name="Davenport K."/>
            <person name="Tapia R."/>
            <person name="Han C."/>
            <person name="Goodwin L."/>
            <person name="Pitluck S."/>
            <person name="Liolios K."/>
            <person name="Mavromatis K."/>
            <person name="Ivanova N."/>
            <person name="Mikhailova N."/>
            <person name="Pati A."/>
            <person name="Chen A."/>
            <person name="Palaniappan K."/>
            <person name="Land M."/>
            <person name="Hauser L."/>
            <person name="Chang Y.J."/>
            <person name="Jeffries C.D."/>
            <person name="Detter J.C."/>
            <person name="Brambilla E."/>
            <person name="Kannan K.P."/>
            <person name="Djao O.D."/>
            <person name="Rohde M."/>
            <person name="Pukall R."/>
            <person name="Spring S."/>
            <person name="Goker M."/>
            <person name="Sikorski J."/>
            <person name="Woyke T."/>
            <person name="Bristow J."/>
            <person name="Eisen J.A."/>
            <person name="Markowitz V."/>
            <person name="Hugenholtz P."/>
            <person name="Kyrpides N.C."/>
            <person name="Klenk H.P."/>
        </authorList>
    </citation>
    <scope>NUCLEOTIDE SEQUENCE [LARGE SCALE GENOMIC DNA]</scope>
    <source>
        <strain evidence="3">ATCC 33891 / DSM 2032 / 1pr3</strain>
    </source>
</reference>
<evidence type="ECO:0000313" key="2">
    <source>
        <dbReference type="EMBL" id="ADW19315.1"/>
    </source>
</evidence>
<evidence type="ECO:0000313" key="3">
    <source>
        <dbReference type="Proteomes" id="UP000006365"/>
    </source>
</evidence>
<dbReference type="Pfam" id="PF13439">
    <property type="entry name" value="Glyco_transf_4"/>
    <property type="match status" value="1"/>
</dbReference>
<evidence type="ECO:0000259" key="1">
    <source>
        <dbReference type="Pfam" id="PF13439"/>
    </source>
</evidence>
<dbReference type="PANTHER" id="PTHR12526:SF630">
    <property type="entry name" value="GLYCOSYLTRANSFERASE"/>
    <property type="match status" value="1"/>
</dbReference>
<dbReference type="SUPFAM" id="SSF53756">
    <property type="entry name" value="UDP-Glycosyltransferase/glycogen phosphorylase"/>
    <property type="match status" value="1"/>
</dbReference>
<keyword evidence="2" id="KW-0808">Transferase</keyword>
<dbReference type="RefSeq" id="WP_015725839.1">
    <property type="nucleotide sequence ID" value="NC_014972.1"/>
</dbReference>
<dbReference type="Proteomes" id="UP000006365">
    <property type="component" value="Chromosome"/>
</dbReference>
<organism evidence="2 3">
    <name type="scientific">Desulfobulbus propionicus (strain ATCC 33891 / DSM 2032 / VKM B-1956 / 1pr3)</name>
    <dbReference type="NCBI Taxonomy" id="577650"/>
    <lineage>
        <taxon>Bacteria</taxon>
        <taxon>Pseudomonadati</taxon>
        <taxon>Thermodesulfobacteriota</taxon>
        <taxon>Desulfobulbia</taxon>
        <taxon>Desulfobulbales</taxon>
        <taxon>Desulfobulbaceae</taxon>
        <taxon>Desulfobulbus</taxon>
    </lineage>
</organism>
<dbReference type="KEGG" id="dpr:Despr_3187"/>
<protein>
    <submittedName>
        <fullName evidence="2">Glycosyl transferase group 1</fullName>
    </submittedName>
</protein>
<dbReference type="InterPro" id="IPR028098">
    <property type="entry name" value="Glyco_trans_4-like_N"/>
</dbReference>
<feature type="domain" description="Glycosyltransferase subfamily 4-like N-terminal" evidence="1">
    <location>
        <begin position="13"/>
        <end position="173"/>
    </location>
</feature>
<dbReference type="CDD" id="cd03807">
    <property type="entry name" value="GT4_WbnK-like"/>
    <property type="match status" value="1"/>
</dbReference>
<dbReference type="GO" id="GO:0016757">
    <property type="term" value="F:glycosyltransferase activity"/>
    <property type="evidence" value="ECO:0007669"/>
    <property type="project" value="UniProtKB-ARBA"/>
</dbReference>
<sequence length="377" mass="41528">MNILHIITGLADGGAEGVLFRLCVHDRQNCHTVISLTDRGKYGDRLERAGVSVYCLQMPRGRLRLSALWRLWSLVRTLRPDIVQTWMYHANILGGVIARLAGNHAVFWGIRHSDFQPGTTRWSTVVIARLGAILSRWIPAGIVFCSVNASELHKALGYDGKKVTVIPNGYDCAEFSPDSAARSAMRTACWGGGHAIPVIGMVARFNPQKDHRTLLQALMILSKRSCPFRCVLVGTGMDRHQEALMHAIREAGIEHQVMLLGQRDDIPAVMNALDLHVLSSVGGEAFPNVVAEAMACATPCVVTDVGDAAEIVGDTGWVVPPANPEQLATALAGALQEMQDRFAWEQRRQAARQRIVGRFLLETMVRAYRDLWMGHNV</sequence>
<gene>
    <name evidence="2" type="ordered locus">Despr_3187</name>
</gene>
<dbReference type="EMBL" id="CP002364">
    <property type="protein sequence ID" value="ADW19315.1"/>
    <property type="molecule type" value="Genomic_DNA"/>
</dbReference>
<proteinExistence type="predicted"/>
<dbReference type="Gene3D" id="3.40.50.2000">
    <property type="entry name" value="Glycogen Phosphorylase B"/>
    <property type="match status" value="2"/>
</dbReference>
<accession>A0A7U3YPT0</accession>
<dbReference type="Pfam" id="PF13692">
    <property type="entry name" value="Glyco_trans_1_4"/>
    <property type="match status" value="1"/>
</dbReference>
<name>A0A7U3YPT0_DESPD</name>
<dbReference type="AlphaFoldDB" id="A0A7U3YPT0"/>
<keyword evidence="3" id="KW-1185">Reference proteome</keyword>